<dbReference type="Gene3D" id="2.40.160.20">
    <property type="match status" value="1"/>
</dbReference>
<keyword evidence="1" id="KW-0732">Signal</keyword>
<sequence length="267" mass="27983" precursor="true">MFNARKVSILGAAFVLGSVLSASAADLGGLKDEPIAAPAAAGPSGWYIRADGGYAWYNKPGIEITTPYSAHDTNMDGAWSVGGGIGRYFGRGFRGDITVDHLFDASAKTTLCECGTDVGHAKFDFSSTVVLANLYYDINRGGRFMPYIGGGIGFAHNEASSGTIDPECGCEGTLGGGSSNSFAAAGMAGFAWRIRGGEMRYMGGGMKDEPVAVSSGNALYLDVGYRFLYLGDVKTGAADWDGGFAEDVKVKDVTAHQIRVGLRYDLN</sequence>
<protein>
    <submittedName>
        <fullName evidence="2">Porin opacity type</fullName>
    </submittedName>
</protein>
<feature type="signal peptide" evidence="1">
    <location>
        <begin position="1"/>
        <end position="24"/>
    </location>
</feature>
<feature type="chain" id="PRO_5003116088" evidence="1">
    <location>
        <begin position="25"/>
        <end position="267"/>
    </location>
</feature>
<dbReference type="KEGG" id="hdn:Hden_2409"/>
<name>D8JRY8_HYPDA</name>
<evidence type="ECO:0000313" key="2">
    <source>
        <dbReference type="EMBL" id="ADJ24206.1"/>
    </source>
</evidence>
<reference evidence="3" key="1">
    <citation type="journal article" date="2011" name="J. Bacteriol.">
        <title>Genome sequences of eight morphologically diverse alphaproteobacteria.</title>
        <authorList>
            <consortium name="US DOE Joint Genome Institute"/>
            <person name="Brown P.J."/>
            <person name="Kysela D.T."/>
            <person name="Buechlein A."/>
            <person name="Hemmerich C."/>
            <person name="Brun Y.V."/>
        </authorList>
    </citation>
    <scope>NUCLEOTIDE SEQUENCE [LARGE SCALE GENOMIC DNA]</scope>
    <source>
        <strain evidence="3">ATCC 51888 / DSM 1869 / NCIB 11706 / TK 0415</strain>
    </source>
</reference>
<keyword evidence="3" id="KW-1185">Reference proteome</keyword>
<dbReference type="InterPro" id="IPR011250">
    <property type="entry name" value="OMP/PagP_B-barrel"/>
</dbReference>
<dbReference type="SUPFAM" id="SSF56925">
    <property type="entry name" value="OMPA-like"/>
    <property type="match status" value="1"/>
</dbReference>
<dbReference type="eggNOG" id="COG3637">
    <property type="taxonomic scope" value="Bacteria"/>
</dbReference>
<proteinExistence type="predicted"/>
<dbReference type="STRING" id="582899.Hden_2409"/>
<evidence type="ECO:0000256" key="1">
    <source>
        <dbReference type="SAM" id="SignalP"/>
    </source>
</evidence>
<dbReference type="HOGENOM" id="CLU_057473_0_0_5"/>
<dbReference type="AlphaFoldDB" id="D8JRY8"/>
<organism evidence="2 3">
    <name type="scientific">Hyphomicrobium denitrificans (strain ATCC 51888 / DSM 1869 / NCIMB 11706 / TK 0415)</name>
    <dbReference type="NCBI Taxonomy" id="582899"/>
    <lineage>
        <taxon>Bacteria</taxon>
        <taxon>Pseudomonadati</taxon>
        <taxon>Pseudomonadota</taxon>
        <taxon>Alphaproteobacteria</taxon>
        <taxon>Hyphomicrobiales</taxon>
        <taxon>Hyphomicrobiaceae</taxon>
        <taxon>Hyphomicrobium</taxon>
    </lineage>
</organism>
<dbReference type="EMBL" id="CP002083">
    <property type="protein sequence ID" value="ADJ24206.1"/>
    <property type="molecule type" value="Genomic_DNA"/>
</dbReference>
<evidence type="ECO:0000313" key="3">
    <source>
        <dbReference type="Proteomes" id="UP000002033"/>
    </source>
</evidence>
<dbReference type="RefSeq" id="WP_013216365.1">
    <property type="nucleotide sequence ID" value="NC_014313.1"/>
</dbReference>
<dbReference type="Proteomes" id="UP000002033">
    <property type="component" value="Chromosome"/>
</dbReference>
<dbReference type="OrthoDB" id="5643626at2"/>
<gene>
    <name evidence="2" type="ordered locus">Hden_2409</name>
</gene>
<accession>D8JRY8</accession>